<gene>
    <name evidence="1" type="ORF">HNR30_008834</name>
</gene>
<dbReference type="EMBL" id="JACDUR010000011">
    <property type="protein sequence ID" value="MBA2897436.1"/>
    <property type="molecule type" value="Genomic_DNA"/>
</dbReference>
<reference evidence="1 2" key="1">
    <citation type="submission" date="2020-07" db="EMBL/GenBank/DDBJ databases">
        <title>Genomic Encyclopedia of Type Strains, Phase IV (KMG-IV): sequencing the most valuable type-strain genomes for metagenomic binning, comparative biology and taxonomic classification.</title>
        <authorList>
            <person name="Goeker M."/>
        </authorList>
    </citation>
    <scope>NUCLEOTIDE SEQUENCE [LARGE SCALE GENOMIC DNA]</scope>
    <source>
        <strain evidence="1 2">DSM 45533</strain>
    </source>
</reference>
<comment type="caution">
    <text evidence="1">The sequence shown here is derived from an EMBL/GenBank/DDBJ whole genome shotgun (WGS) entry which is preliminary data.</text>
</comment>
<dbReference type="RefSeq" id="WP_181616138.1">
    <property type="nucleotide sequence ID" value="NZ_BAABAM010000013.1"/>
</dbReference>
<evidence type="ECO:0000313" key="2">
    <source>
        <dbReference type="Proteomes" id="UP000530928"/>
    </source>
</evidence>
<protein>
    <submittedName>
        <fullName evidence="1">Uncharacterized protein</fullName>
    </submittedName>
</protein>
<keyword evidence="2" id="KW-1185">Reference proteome</keyword>
<proteinExistence type="predicted"/>
<sequence>MDIEGQGAAALLVSLGRASEVFFHLDHPHVRHQAFSYLIPDGGAATGTVFTLPDGREVHFSVSFALRDGAFRIEGTAAVEDEALLSMPVRLLPDLHEAIAVLERYVDEVTEPVRRLVDELLEELA</sequence>
<organism evidence="1 2">
    <name type="scientific">Nonomuraea soli</name>
    <dbReference type="NCBI Taxonomy" id="1032476"/>
    <lineage>
        <taxon>Bacteria</taxon>
        <taxon>Bacillati</taxon>
        <taxon>Actinomycetota</taxon>
        <taxon>Actinomycetes</taxon>
        <taxon>Streptosporangiales</taxon>
        <taxon>Streptosporangiaceae</taxon>
        <taxon>Nonomuraea</taxon>
    </lineage>
</organism>
<dbReference type="AlphaFoldDB" id="A0A7W0CU76"/>
<dbReference type="Proteomes" id="UP000530928">
    <property type="component" value="Unassembled WGS sequence"/>
</dbReference>
<name>A0A7W0CU76_9ACTN</name>
<accession>A0A7W0CU76</accession>
<evidence type="ECO:0000313" key="1">
    <source>
        <dbReference type="EMBL" id="MBA2897436.1"/>
    </source>
</evidence>